<dbReference type="Gene3D" id="3.30.420.10">
    <property type="entry name" value="Ribonuclease H-like superfamily/Ribonuclease H"/>
    <property type="match status" value="1"/>
</dbReference>
<accession>A0A0L7RHT4</accession>
<evidence type="ECO:0000313" key="1">
    <source>
        <dbReference type="EMBL" id="KOC70311.1"/>
    </source>
</evidence>
<dbReference type="PANTHER" id="PTHR47326">
    <property type="entry name" value="TRANSPOSABLE ELEMENT TC3 TRANSPOSASE-LIKE PROTEIN"/>
    <property type="match status" value="1"/>
</dbReference>
<reference evidence="1 2" key="1">
    <citation type="submission" date="2015-07" db="EMBL/GenBank/DDBJ databases">
        <title>The genome of Habropoda laboriosa.</title>
        <authorList>
            <person name="Pan H."/>
            <person name="Kapheim K."/>
        </authorList>
    </citation>
    <scope>NUCLEOTIDE SEQUENCE [LARGE SCALE GENOMIC DNA]</scope>
    <source>
        <strain evidence="1">0110345459</strain>
    </source>
</reference>
<evidence type="ECO:0000313" key="2">
    <source>
        <dbReference type="Proteomes" id="UP000053825"/>
    </source>
</evidence>
<gene>
    <name evidence="1" type="ORF">WH47_02814</name>
</gene>
<name>A0A0L7RHT4_9HYME</name>
<proteinExistence type="predicted"/>
<dbReference type="GO" id="GO:0003676">
    <property type="term" value="F:nucleic acid binding"/>
    <property type="evidence" value="ECO:0007669"/>
    <property type="project" value="InterPro"/>
</dbReference>
<dbReference type="InterPro" id="IPR036397">
    <property type="entry name" value="RNaseH_sf"/>
</dbReference>
<dbReference type="PANTHER" id="PTHR47326:SF1">
    <property type="entry name" value="HTH PSQ-TYPE DOMAIN-CONTAINING PROTEIN"/>
    <property type="match status" value="1"/>
</dbReference>
<dbReference type="Proteomes" id="UP000053825">
    <property type="component" value="Unassembled WGS sequence"/>
</dbReference>
<dbReference type="EMBL" id="KQ414590">
    <property type="protein sequence ID" value="KOC70311.1"/>
    <property type="molecule type" value="Genomic_DNA"/>
</dbReference>
<keyword evidence="2" id="KW-1185">Reference proteome</keyword>
<protein>
    <recommendedName>
        <fullName evidence="3">Histone-lysine N-methyltransferase SETMAR</fullName>
    </recommendedName>
</protein>
<sequence length="115" mass="14234">NPKFIRYLMVMDECIFHTNNVTYTQFNRIWSKTNPHWILERNEQYRNSVRVRCGIFNWKLVCSYFLDGTLNGQKYLHFLQTYLTLVRRHFDLTAIKSGDSDYVWYRRYTCFMYQM</sequence>
<evidence type="ECO:0008006" key="3">
    <source>
        <dbReference type="Google" id="ProtNLM"/>
    </source>
</evidence>
<feature type="non-terminal residue" evidence="1">
    <location>
        <position position="1"/>
    </location>
</feature>
<organism evidence="1 2">
    <name type="scientific">Habropoda laboriosa</name>
    <dbReference type="NCBI Taxonomy" id="597456"/>
    <lineage>
        <taxon>Eukaryota</taxon>
        <taxon>Metazoa</taxon>
        <taxon>Ecdysozoa</taxon>
        <taxon>Arthropoda</taxon>
        <taxon>Hexapoda</taxon>
        <taxon>Insecta</taxon>
        <taxon>Pterygota</taxon>
        <taxon>Neoptera</taxon>
        <taxon>Endopterygota</taxon>
        <taxon>Hymenoptera</taxon>
        <taxon>Apocrita</taxon>
        <taxon>Aculeata</taxon>
        <taxon>Apoidea</taxon>
        <taxon>Anthophila</taxon>
        <taxon>Apidae</taxon>
        <taxon>Habropoda</taxon>
    </lineage>
</organism>
<dbReference type="STRING" id="597456.A0A0L7RHT4"/>
<dbReference type="AlphaFoldDB" id="A0A0L7RHT4"/>